<dbReference type="InterPro" id="IPR021139">
    <property type="entry name" value="NYN"/>
</dbReference>
<dbReference type="RefSeq" id="WP_041049911.1">
    <property type="nucleotide sequence ID" value="NZ_AP014523.1"/>
</dbReference>
<organism evidence="2 3">
    <name type="scientific">Helicobacter pylori NY40</name>
    <dbReference type="NCBI Taxonomy" id="1426844"/>
    <lineage>
        <taxon>Bacteria</taxon>
        <taxon>Pseudomonadati</taxon>
        <taxon>Campylobacterota</taxon>
        <taxon>Epsilonproteobacteria</taxon>
        <taxon>Campylobacterales</taxon>
        <taxon>Helicobacteraceae</taxon>
        <taxon>Helicobacter</taxon>
    </lineage>
</organism>
<name>A0A060PZ04_HELPX</name>
<evidence type="ECO:0000313" key="2">
    <source>
        <dbReference type="EMBL" id="BAO97346.1"/>
    </source>
</evidence>
<dbReference type="AlphaFoldDB" id="A0A060PZ04"/>
<accession>A0A060PZ04</accession>
<protein>
    <recommendedName>
        <fullName evidence="1">NYN domain-containing protein</fullName>
    </recommendedName>
</protein>
<dbReference type="EMBL" id="AP014523">
    <property type="protein sequence ID" value="BAO97346.1"/>
    <property type="molecule type" value="Genomic_DNA"/>
</dbReference>
<dbReference type="HOGENOM" id="CLU_085023_0_0_7"/>
<reference evidence="2 3" key="1">
    <citation type="submission" date="2013-11" db="EMBL/GenBank/DDBJ databases">
        <title>Estimation of Helicobacter pylori bacteriophage ecology using H. pylori isolates.</title>
        <authorList>
            <person name="Uchiyama J."/>
            <person name="Takemura-Uchiyama I."/>
            <person name="Ujihara T."/>
            <person name="Matsuzaki S."/>
        </authorList>
    </citation>
    <scope>NUCLEOTIDE SEQUENCE [LARGE SCALE GENOMIC DNA]</scope>
    <source>
        <strain evidence="2 3">NY40</strain>
    </source>
</reference>
<feature type="domain" description="NYN" evidence="1">
    <location>
        <begin position="97"/>
        <end position="196"/>
    </location>
</feature>
<gene>
    <name evidence="2" type="ORF">NY40_0323</name>
</gene>
<evidence type="ECO:0000259" key="1">
    <source>
        <dbReference type="Pfam" id="PF01936"/>
    </source>
</evidence>
<dbReference type="Pfam" id="PF01936">
    <property type="entry name" value="NYN"/>
    <property type="match status" value="1"/>
</dbReference>
<dbReference type="CDD" id="cd18722">
    <property type="entry name" value="PIN_NicB-like"/>
    <property type="match status" value="1"/>
</dbReference>
<sequence>MSKKVAILVDGDFFIRCYKSHLKKQSSDKYESLNPKKLAHHTHTYCLKHINKKNDEELYRIFFYDCKSLKKKAHYPYTQKALDLSKSPTYKEREELHEHLISKPCLALRLGYLDEKNARWVIRDQEKEKKLFNRRISIEEFQNDDFIYHAKQKGVDIKIGLDIATLALKKLVQKIVLISGDSDFVPASKLARVEGIIFTLDPMGNPIREDLEEHIDYLTTRLLQFKKQQQ</sequence>
<evidence type="ECO:0000313" key="3">
    <source>
        <dbReference type="Proteomes" id="UP000031662"/>
    </source>
</evidence>
<dbReference type="Proteomes" id="UP000031662">
    <property type="component" value="Chromosome"/>
</dbReference>
<dbReference type="Gene3D" id="3.40.50.1010">
    <property type="entry name" value="5'-nuclease"/>
    <property type="match status" value="1"/>
</dbReference>
<proteinExistence type="predicted"/>
<dbReference type="GO" id="GO:0004540">
    <property type="term" value="F:RNA nuclease activity"/>
    <property type="evidence" value="ECO:0007669"/>
    <property type="project" value="InterPro"/>
</dbReference>